<evidence type="ECO:0008006" key="4">
    <source>
        <dbReference type="Google" id="ProtNLM"/>
    </source>
</evidence>
<accession>A0A918CLP4</accession>
<feature type="signal peptide" evidence="1">
    <location>
        <begin position="1"/>
        <end position="24"/>
    </location>
</feature>
<dbReference type="EMBL" id="BMRJ01000002">
    <property type="protein sequence ID" value="GGR27977.1"/>
    <property type="molecule type" value="Genomic_DNA"/>
</dbReference>
<comment type="caution">
    <text evidence="2">The sequence shown here is derived from an EMBL/GenBank/DDBJ whole genome shotgun (WGS) entry which is preliminary data.</text>
</comment>
<evidence type="ECO:0000256" key="1">
    <source>
        <dbReference type="SAM" id="SignalP"/>
    </source>
</evidence>
<feature type="chain" id="PRO_5038700869" description="Secreted protein" evidence="1">
    <location>
        <begin position="25"/>
        <end position="141"/>
    </location>
</feature>
<keyword evidence="1" id="KW-0732">Signal</keyword>
<evidence type="ECO:0000313" key="2">
    <source>
        <dbReference type="EMBL" id="GGR27977.1"/>
    </source>
</evidence>
<dbReference type="AlphaFoldDB" id="A0A918CLP4"/>
<dbReference type="Proteomes" id="UP000610303">
    <property type="component" value="Unassembled WGS sequence"/>
</dbReference>
<evidence type="ECO:0000313" key="3">
    <source>
        <dbReference type="Proteomes" id="UP000610303"/>
    </source>
</evidence>
<proteinExistence type="predicted"/>
<keyword evidence="3" id="KW-1185">Reference proteome</keyword>
<sequence>MQRFMTTTALVFAGALLLSGCATSGSGDAASTSAKDGCDTIRSEVRNVSNGAQNTLATATDAAETKTYLEGLEDRVDALDEQAGDDTKVEDALEGLKAALGDAADYAATIPADGTQDPEALAAQQTAIQTAANEVNTACAA</sequence>
<dbReference type="PROSITE" id="PS51257">
    <property type="entry name" value="PROKAR_LIPOPROTEIN"/>
    <property type="match status" value="1"/>
</dbReference>
<organism evidence="2 3">
    <name type="scientific">Agromyces mediolanus</name>
    <name type="common">Corynebacterium mediolanum</name>
    <dbReference type="NCBI Taxonomy" id="41986"/>
    <lineage>
        <taxon>Bacteria</taxon>
        <taxon>Bacillati</taxon>
        <taxon>Actinomycetota</taxon>
        <taxon>Actinomycetes</taxon>
        <taxon>Micrococcales</taxon>
        <taxon>Microbacteriaceae</taxon>
        <taxon>Agromyces</taxon>
    </lineage>
</organism>
<reference evidence="2" key="1">
    <citation type="journal article" date="2014" name="Int. J. Syst. Evol. Microbiol.">
        <title>Complete genome sequence of Corynebacterium casei LMG S-19264T (=DSM 44701T), isolated from a smear-ripened cheese.</title>
        <authorList>
            <consortium name="US DOE Joint Genome Institute (JGI-PGF)"/>
            <person name="Walter F."/>
            <person name="Albersmeier A."/>
            <person name="Kalinowski J."/>
            <person name="Ruckert C."/>
        </authorList>
    </citation>
    <scope>NUCLEOTIDE SEQUENCE</scope>
    <source>
        <strain evidence="2">JCM 3346</strain>
    </source>
</reference>
<gene>
    <name evidence="2" type="ORF">GCM10010196_22140</name>
</gene>
<name>A0A918CLP4_AGRME</name>
<reference evidence="2" key="2">
    <citation type="submission" date="2020-09" db="EMBL/GenBank/DDBJ databases">
        <authorList>
            <person name="Sun Q."/>
            <person name="Ohkuma M."/>
        </authorList>
    </citation>
    <scope>NUCLEOTIDE SEQUENCE</scope>
    <source>
        <strain evidence="2">JCM 3346</strain>
    </source>
</reference>
<protein>
    <recommendedName>
        <fullName evidence="4">Secreted protein</fullName>
    </recommendedName>
</protein>